<gene>
    <name evidence="9" type="primary">RvY_03231-1</name>
    <name evidence="9" type="synonym">RvY_03231.1</name>
    <name evidence="9" type="ORF">RvY_03231</name>
</gene>
<evidence type="ECO:0000313" key="10">
    <source>
        <dbReference type="Proteomes" id="UP000186922"/>
    </source>
</evidence>
<protein>
    <recommendedName>
        <fullName evidence="8">Trafficking protein particle complex subunit 5</fullName>
    </recommendedName>
</protein>
<evidence type="ECO:0000256" key="7">
    <source>
        <dbReference type="ARBA" id="ARBA00023034"/>
    </source>
</evidence>
<dbReference type="InterPro" id="IPR016696">
    <property type="entry name" value="TRAPP-I_su5"/>
</dbReference>
<organism evidence="9 10">
    <name type="scientific">Ramazzottius varieornatus</name>
    <name type="common">Water bear</name>
    <name type="synonym">Tardigrade</name>
    <dbReference type="NCBI Taxonomy" id="947166"/>
    <lineage>
        <taxon>Eukaryota</taxon>
        <taxon>Metazoa</taxon>
        <taxon>Ecdysozoa</taxon>
        <taxon>Tardigrada</taxon>
        <taxon>Eutardigrada</taxon>
        <taxon>Parachela</taxon>
        <taxon>Hypsibioidea</taxon>
        <taxon>Ramazzottiidae</taxon>
        <taxon>Ramazzottius</taxon>
    </lineage>
</organism>
<accession>A0A1D1UT44</accession>
<dbReference type="GO" id="GO:0006888">
    <property type="term" value="P:endoplasmic reticulum to Golgi vesicle-mediated transport"/>
    <property type="evidence" value="ECO:0007669"/>
    <property type="project" value="TreeGrafter"/>
</dbReference>
<reference evidence="9 10" key="1">
    <citation type="journal article" date="2016" name="Nat. Commun.">
        <title>Extremotolerant tardigrade genome and improved radiotolerance of human cultured cells by tardigrade-unique protein.</title>
        <authorList>
            <person name="Hashimoto T."/>
            <person name="Horikawa D.D."/>
            <person name="Saito Y."/>
            <person name="Kuwahara H."/>
            <person name="Kozuka-Hata H."/>
            <person name="Shin-I T."/>
            <person name="Minakuchi Y."/>
            <person name="Ohishi K."/>
            <person name="Motoyama A."/>
            <person name="Aizu T."/>
            <person name="Enomoto A."/>
            <person name="Kondo K."/>
            <person name="Tanaka S."/>
            <person name="Hara Y."/>
            <person name="Koshikawa S."/>
            <person name="Sagara H."/>
            <person name="Miura T."/>
            <person name="Yokobori S."/>
            <person name="Miyagawa K."/>
            <person name="Suzuki Y."/>
            <person name="Kubo T."/>
            <person name="Oyama M."/>
            <person name="Kohara Y."/>
            <person name="Fujiyama A."/>
            <person name="Arakawa K."/>
            <person name="Katayama T."/>
            <person name="Toyoda A."/>
            <person name="Kunieda T."/>
        </authorList>
    </citation>
    <scope>NUCLEOTIDE SEQUENCE [LARGE SCALE GENOMIC DNA]</scope>
    <source>
        <strain evidence="9 10">YOKOZUNA-1</strain>
    </source>
</reference>
<comment type="function">
    <text evidence="8">May play a role in vesicular transport from endoplasmic reticulum to Golgi.</text>
</comment>
<dbReference type="GO" id="GO:1990070">
    <property type="term" value="C:TRAPPI protein complex"/>
    <property type="evidence" value="ECO:0007669"/>
    <property type="project" value="TreeGrafter"/>
</dbReference>
<dbReference type="STRING" id="947166.A0A1D1UT44"/>
<keyword evidence="10" id="KW-1185">Reference proteome</keyword>
<evidence type="ECO:0000256" key="1">
    <source>
        <dbReference type="ARBA" id="ARBA00004222"/>
    </source>
</evidence>
<keyword evidence="4 8" id="KW-0813">Transport</keyword>
<dbReference type="InterPro" id="IPR024096">
    <property type="entry name" value="NO_sig/Golgi_transp_ligand-bd"/>
</dbReference>
<dbReference type="Proteomes" id="UP000186922">
    <property type="component" value="Unassembled WGS sequence"/>
</dbReference>
<dbReference type="AlphaFoldDB" id="A0A1D1UT44"/>
<evidence type="ECO:0000256" key="8">
    <source>
        <dbReference type="PIRNR" id="PIRNR017479"/>
    </source>
</evidence>
<evidence type="ECO:0000256" key="5">
    <source>
        <dbReference type="ARBA" id="ARBA00022824"/>
    </source>
</evidence>
<keyword evidence="6 8" id="KW-0931">ER-Golgi transport</keyword>
<sequence length="209" mass="23432">MSITSQSVYYVGDLKTPLGLHSVISQDFGPSVFDQSLKKDVTFWPVSTFALLFAQAVDYYQHRVDTIRQLEDKLSHLGGQVGSRLLDHFMSNHQKTKREQRILPMLLLVKGALWKHLFGKEADQLEQSNEADNTYYIIEKDAVTNRFISVPRDKSSLNCGAFLAGLVQSFLSDSGFACSVVAHAHKGTTLVVEFDKAIVVRDKSYDGSR</sequence>
<dbReference type="OrthoDB" id="10254842at2759"/>
<evidence type="ECO:0000313" key="9">
    <source>
        <dbReference type="EMBL" id="GAU90872.1"/>
    </source>
</evidence>
<keyword evidence="7 8" id="KW-0333">Golgi apparatus</keyword>
<dbReference type="CDD" id="cd14943">
    <property type="entry name" value="TRAPPC5_Trs31"/>
    <property type="match status" value="1"/>
</dbReference>
<comment type="caution">
    <text evidence="9">The sequence shown here is derived from an EMBL/GenBank/DDBJ whole genome shotgun (WGS) entry which is preliminary data.</text>
</comment>
<dbReference type="SUPFAM" id="SSF111126">
    <property type="entry name" value="Ligand-binding domain in the NO signalling and Golgi transport"/>
    <property type="match status" value="1"/>
</dbReference>
<dbReference type="Pfam" id="PF04051">
    <property type="entry name" value="TRAPP"/>
    <property type="match status" value="1"/>
</dbReference>
<dbReference type="GO" id="GO:1990071">
    <property type="term" value="C:TRAPPII protein complex"/>
    <property type="evidence" value="ECO:0007669"/>
    <property type="project" value="TreeGrafter"/>
</dbReference>
<comment type="subcellular location">
    <subcellularLocation>
        <location evidence="2">Endoplasmic reticulum</location>
    </subcellularLocation>
    <subcellularLocation>
        <location evidence="1 8">Golgi apparatus</location>
        <location evidence="1 8">cis-Golgi network</location>
    </subcellularLocation>
</comment>
<evidence type="ECO:0000256" key="4">
    <source>
        <dbReference type="ARBA" id="ARBA00022448"/>
    </source>
</evidence>
<dbReference type="PIRSF" id="PIRSF017479">
    <property type="entry name" value="TRAPP_I_complex_Trs31"/>
    <property type="match status" value="1"/>
</dbReference>
<evidence type="ECO:0000256" key="3">
    <source>
        <dbReference type="ARBA" id="ARBA00006218"/>
    </source>
</evidence>
<evidence type="ECO:0000256" key="6">
    <source>
        <dbReference type="ARBA" id="ARBA00022892"/>
    </source>
</evidence>
<keyword evidence="5 8" id="KW-0256">Endoplasmic reticulum</keyword>
<dbReference type="GO" id="GO:1990072">
    <property type="term" value="C:TRAPPIII protein complex"/>
    <property type="evidence" value="ECO:0007669"/>
    <property type="project" value="TreeGrafter"/>
</dbReference>
<dbReference type="PANTHER" id="PTHR20902">
    <property type="entry name" value="41-2 PROTEIN ANTIGEN-RELATED"/>
    <property type="match status" value="1"/>
</dbReference>
<comment type="similarity">
    <text evidence="3 8">Belongs to the TRAPP small subunits family. BET3 subfamily.</text>
</comment>
<name>A0A1D1UT44_RAMVA</name>
<dbReference type="PANTHER" id="PTHR20902:SF0">
    <property type="entry name" value="TRAFFICKING PROTEIN PARTICLE COMPLEX SUBUNIT 5"/>
    <property type="match status" value="1"/>
</dbReference>
<evidence type="ECO:0000256" key="2">
    <source>
        <dbReference type="ARBA" id="ARBA00004240"/>
    </source>
</evidence>
<dbReference type="Gene3D" id="3.30.1380.20">
    <property type="entry name" value="Trafficking protein particle complex subunit 3"/>
    <property type="match status" value="1"/>
</dbReference>
<comment type="subunit">
    <text evidence="8">Part of the multisubunit TRAPP (transport protein particle) complex.</text>
</comment>
<dbReference type="GO" id="GO:0005783">
    <property type="term" value="C:endoplasmic reticulum"/>
    <property type="evidence" value="ECO:0007669"/>
    <property type="project" value="UniProtKB-SubCell"/>
</dbReference>
<dbReference type="EMBL" id="BDGG01000001">
    <property type="protein sequence ID" value="GAU90872.1"/>
    <property type="molecule type" value="Genomic_DNA"/>
</dbReference>
<dbReference type="InterPro" id="IPR007194">
    <property type="entry name" value="TRAPP_component"/>
</dbReference>
<proteinExistence type="inferred from homology"/>